<keyword evidence="2" id="KW-1185">Reference proteome</keyword>
<evidence type="ECO:0000313" key="1">
    <source>
        <dbReference type="EMBL" id="PKI69259.1"/>
    </source>
</evidence>
<dbReference type="EMBL" id="PGOL01000515">
    <property type="protein sequence ID" value="PKI69259.1"/>
    <property type="molecule type" value="Genomic_DNA"/>
</dbReference>
<name>A0A2I0KLC4_PUNGR</name>
<accession>A0A2I0KLC4</accession>
<organism evidence="1 2">
    <name type="scientific">Punica granatum</name>
    <name type="common">Pomegranate</name>
    <dbReference type="NCBI Taxonomy" id="22663"/>
    <lineage>
        <taxon>Eukaryota</taxon>
        <taxon>Viridiplantae</taxon>
        <taxon>Streptophyta</taxon>
        <taxon>Embryophyta</taxon>
        <taxon>Tracheophyta</taxon>
        <taxon>Spermatophyta</taxon>
        <taxon>Magnoliopsida</taxon>
        <taxon>eudicotyledons</taxon>
        <taxon>Gunneridae</taxon>
        <taxon>Pentapetalae</taxon>
        <taxon>rosids</taxon>
        <taxon>malvids</taxon>
        <taxon>Myrtales</taxon>
        <taxon>Lythraceae</taxon>
        <taxon>Punica</taxon>
    </lineage>
</organism>
<reference evidence="1 2" key="1">
    <citation type="submission" date="2017-11" db="EMBL/GenBank/DDBJ databases">
        <title>De-novo sequencing of pomegranate (Punica granatum L.) genome.</title>
        <authorList>
            <person name="Akparov Z."/>
            <person name="Amiraslanov A."/>
            <person name="Hajiyeva S."/>
            <person name="Abbasov M."/>
            <person name="Kaur K."/>
            <person name="Hamwieh A."/>
            <person name="Solovyev V."/>
            <person name="Salamov A."/>
            <person name="Braich B."/>
            <person name="Kosarev P."/>
            <person name="Mahmoud A."/>
            <person name="Hajiyev E."/>
            <person name="Babayeva S."/>
            <person name="Izzatullayeva V."/>
            <person name="Mammadov A."/>
            <person name="Mammadov A."/>
            <person name="Sharifova S."/>
            <person name="Ojaghi J."/>
            <person name="Eynullazada K."/>
            <person name="Bayramov B."/>
            <person name="Abdulazimova A."/>
            <person name="Shahmuradov I."/>
        </authorList>
    </citation>
    <scope>NUCLEOTIDE SEQUENCE [LARGE SCALE GENOMIC DNA]</scope>
    <source>
        <strain evidence="2">cv. AG2017</strain>
        <tissue evidence="1">Leaf</tissue>
    </source>
</reference>
<protein>
    <submittedName>
        <fullName evidence="1">Uncharacterized protein</fullName>
    </submittedName>
</protein>
<comment type="caution">
    <text evidence="1">The sequence shown here is derived from an EMBL/GenBank/DDBJ whole genome shotgun (WGS) entry which is preliminary data.</text>
</comment>
<proteinExistence type="predicted"/>
<dbReference type="AlphaFoldDB" id="A0A2I0KLC4"/>
<gene>
    <name evidence="1" type="ORF">CRG98_010332</name>
</gene>
<evidence type="ECO:0000313" key="2">
    <source>
        <dbReference type="Proteomes" id="UP000233551"/>
    </source>
</evidence>
<dbReference type="Proteomes" id="UP000233551">
    <property type="component" value="Unassembled WGS sequence"/>
</dbReference>
<sequence>MPIYNESHLVGRARVHEEVEWVHPFPTSGSHSAEHAHLVRHSHRHELVSQFCEWGREAQEEWFSAGGALGAYCKVSLFQKPLDHGGVRGAVPAQPDSLDRGYDLGESGDRVGDCWKQSSQRRGEEYWVEQAPNFMILPYGESQDDVKRWQLQEFPILNSSFREEILWGQWKHVLFQYFGTGCLEQDIASL</sequence>